<dbReference type="EMBL" id="CM042015">
    <property type="protein sequence ID" value="KAI3710221.1"/>
    <property type="molecule type" value="Genomic_DNA"/>
</dbReference>
<organism evidence="1 2">
    <name type="scientific">Cichorium intybus</name>
    <name type="common">Chicory</name>
    <dbReference type="NCBI Taxonomy" id="13427"/>
    <lineage>
        <taxon>Eukaryota</taxon>
        <taxon>Viridiplantae</taxon>
        <taxon>Streptophyta</taxon>
        <taxon>Embryophyta</taxon>
        <taxon>Tracheophyta</taxon>
        <taxon>Spermatophyta</taxon>
        <taxon>Magnoliopsida</taxon>
        <taxon>eudicotyledons</taxon>
        <taxon>Gunneridae</taxon>
        <taxon>Pentapetalae</taxon>
        <taxon>asterids</taxon>
        <taxon>campanulids</taxon>
        <taxon>Asterales</taxon>
        <taxon>Asteraceae</taxon>
        <taxon>Cichorioideae</taxon>
        <taxon>Cichorieae</taxon>
        <taxon>Cichoriinae</taxon>
        <taxon>Cichorium</taxon>
    </lineage>
</organism>
<protein>
    <submittedName>
        <fullName evidence="1">Uncharacterized protein</fullName>
    </submittedName>
</protein>
<reference evidence="1 2" key="2">
    <citation type="journal article" date="2022" name="Mol. Ecol. Resour.">
        <title>The genomes of chicory, endive, great burdock and yacon provide insights into Asteraceae paleo-polyploidization history and plant inulin production.</title>
        <authorList>
            <person name="Fan W."/>
            <person name="Wang S."/>
            <person name="Wang H."/>
            <person name="Wang A."/>
            <person name="Jiang F."/>
            <person name="Liu H."/>
            <person name="Zhao H."/>
            <person name="Xu D."/>
            <person name="Zhang Y."/>
        </authorList>
    </citation>
    <scope>NUCLEOTIDE SEQUENCE [LARGE SCALE GENOMIC DNA]</scope>
    <source>
        <strain evidence="2">cv. Punajuju</strain>
        <tissue evidence="1">Leaves</tissue>
    </source>
</reference>
<dbReference type="Proteomes" id="UP001055811">
    <property type="component" value="Linkage Group LG07"/>
</dbReference>
<evidence type="ECO:0000313" key="1">
    <source>
        <dbReference type="EMBL" id="KAI3710221.1"/>
    </source>
</evidence>
<evidence type="ECO:0000313" key="2">
    <source>
        <dbReference type="Proteomes" id="UP001055811"/>
    </source>
</evidence>
<gene>
    <name evidence="1" type="ORF">L2E82_39996</name>
</gene>
<proteinExistence type="predicted"/>
<keyword evidence="2" id="KW-1185">Reference proteome</keyword>
<reference evidence="2" key="1">
    <citation type="journal article" date="2022" name="Mol. Ecol. Resour.">
        <title>The genomes of chicory, endive, great burdock and yacon provide insights into Asteraceae palaeo-polyploidization history and plant inulin production.</title>
        <authorList>
            <person name="Fan W."/>
            <person name="Wang S."/>
            <person name="Wang H."/>
            <person name="Wang A."/>
            <person name="Jiang F."/>
            <person name="Liu H."/>
            <person name="Zhao H."/>
            <person name="Xu D."/>
            <person name="Zhang Y."/>
        </authorList>
    </citation>
    <scope>NUCLEOTIDE SEQUENCE [LARGE SCALE GENOMIC DNA]</scope>
    <source>
        <strain evidence="2">cv. Punajuju</strain>
    </source>
</reference>
<accession>A0ACB9AKE8</accession>
<sequence length="662" mass="75738">MTSFIPNFSPLAWSYQRPKYHLGERPYKWLAQLESRLINSLNFLCLCDSALPPPAAAALLFGESAVILPFPDSPSLFVSCELDIYPFRIAHLLTDRLYTRMATSKLKLFKMNSCSSRSIKSLNINRLRGALYSSFSTLIESSKTDDPIEATESPELPIWVRISENDTTIKKTPEDDFVLPSLSYWMENYKQGESRGHDKITVNSKAETDIRKITKLLVRHFESLDSVIQSLKESGVTPSQDLVSQMLKRFDNNWKSAYGIFIWAESHMGSKFSSDMYNLLVHSLGKSRKFDRMWEIVEKMVHMDYVTVNTMAEVIRRLGKAGFHEEAIDAFKRIEQFGVKKDISTLNILIDALAKEKNVERANDMYQEFKNEIPPNSHTFNSLINGWCKARNFKKAQTTMEEMKEHGICPDVVSYTSLVEAYCGEKEFKKVDEILEEMEQKGCPPNVVTYTIVMHALGKSKEIDEALKIYEKIKSTCVLDASFYNSLMYILSKSGRVKDARQLFDEMPSQGVTRDTRSYNTMITSFCGNAQEEDALKMLHEMEENGVKTDFDTYAPLLKMCCKLKRMKVISFLLSHMLDNNVSVGIGTYSLLVRGLCKNGKVKHACLFLEDAVMKGFVVYDTMFKMVEMELEKEGMNEEKKRIQELKLIRPTLVNGLDAKRG</sequence>
<comment type="caution">
    <text evidence="1">The sequence shown here is derived from an EMBL/GenBank/DDBJ whole genome shotgun (WGS) entry which is preliminary data.</text>
</comment>
<name>A0ACB9AKE8_CICIN</name>